<evidence type="ECO:0008006" key="4">
    <source>
        <dbReference type="Google" id="ProtNLM"/>
    </source>
</evidence>
<evidence type="ECO:0000256" key="1">
    <source>
        <dbReference type="SAM" id="MobiDB-lite"/>
    </source>
</evidence>
<evidence type="ECO:0000313" key="3">
    <source>
        <dbReference type="Proteomes" id="UP001497453"/>
    </source>
</evidence>
<reference evidence="3" key="1">
    <citation type="submission" date="2024-04" db="EMBL/GenBank/DDBJ databases">
        <authorList>
            <person name="Shaw F."/>
            <person name="Minotto A."/>
        </authorList>
    </citation>
    <scope>NUCLEOTIDE SEQUENCE [LARGE SCALE GENOMIC DNA]</scope>
</reference>
<dbReference type="Pfam" id="PF02992">
    <property type="entry name" value="Transposase_21"/>
    <property type="match status" value="1"/>
</dbReference>
<accession>A0ABP1CSG2</accession>
<protein>
    <recommendedName>
        <fullName evidence="4">Transposase</fullName>
    </recommendedName>
</protein>
<name>A0ABP1CSG2_9APHY</name>
<dbReference type="InterPro" id="IPR004242">
    <property type="entry name" value="Transposase_21"/>
</dbReference>
<organism evidence="2 3">
    <name type="scientific">Somion occarium</name>
    <dbReference type="NCBI Taxonomy" id="3059160"/>
    <lineage>
        <taxon>Eukaryota</taxon>
        <taxon>Fungi</taxon>
        <taxon>Dikarya</taxon>
        <taxon>Basidiomycota</taxon>
        <taxon>Agaricomycotina</taxon>
        <taxon>Agaricomycetes</taxon>
        <taxon>Polyporales</taxon>
        <taxon>Cerrenaceae</taxon>
        <taxon>Somion</taxon>
    </lineage>
</organism>
<evidence type="ECO:0000313" key="2">
    <source>
        <dbReference type="EMBL" id="CAL1697464.1"/>
    </source>
</evidence>
<feature type="region of interest" description="Disordered" evidence="1">
    <location>
        <begin position="40"/>
        <end position="72"/>
    </location>
</feature>
<proteinExistence type="predicted"/>
<dbReference type="Proteomes" id="UP001497453">
    <property type="component" value="Chromosome 10"/>
</dbReference>
<dbReference type="EMBL" id="OZ037953">
    <property type="protein sequence ID" value="CAL1697464.1"/>
    <property type="molecule type" value="Genomic_DNA"/>
</dbReference>
<keyword evidence="3" id="KW-1185">Reference proteome</keyword>
<gene>
    <name evidence="2" type="ORF">GFSPODELE1_LOCUS1670</name>
</gene>
<sequence>MQGGESPSSAGVSLSSSPVDLIATSVSSALYDAATSLEAQQGNGARAPLAEAPTSVTTDGDPGSLADISNQTSAAPACTNDSEACAVADAPNYEAFEDTGASLDLKIWELKIAQDFINELHTASLDDSKLSQAAIKRLRNTPRTATPETMDPLLRLSIEIYLATENASQKMYNEIRDAFHRCYPNDKLLSYDEVKNCLAELTGIYPLLEDMCPNSCIAFTGPFKKLDKCPLCGAARYDEHKLAASGGKEKVGRSFYTIPIGPQVQALLRSPQTAEHMHYRKELIAQITETMKNAHPPGFMEAYEDIFHGSDFLAVHEWGDIGPDDILLMLSIDGAQLYQNKQSDCWIYIWVVLNLSPDLRYKKKYVLPGSFIPGPNKPKNLDSFLFPGLHHVAALQKEGLSLWDAYDNRTFLAALYVALATANSPGMASINGLVGHHGGHGCRVGCPM</sequence>